<dbReference type="Proteomes" id="UP000465667">
    <property type="component" value="Chromosome"/>
</dbReference>
<proteinExistence type="predicted"/>
<keyword evidence="1" id="KW-0812">Transmembrane</keyword>
<feature type="transmembrane region" description="Helical" evidence="1">
    <location>
        <begin position="87"/>
        <end position="106"/>
    </location>
</feature>
<dbReference type="RefSeq" id="WP_004062486.1">
    <property type="nucleotide sequence ID" value="NZ_CP048738.1"/>
</dbReference>
<protein>
    <submittedName>
        <fullName evidence="3">Uncharacterized protein</fullName>
    </submittedName>
</protein>
<evidence type="ECO:0000313" key="3">
    <source>
        <dbReference type="EMBL" id="QIB79477.1"/>
    </source>
</evidence>
<reference evidence="3 4" key="2">
    <citation type="submission" date="2020-02" db="EMBL/GenBank/DDBJ databases">
        <title>Whole genome sequence of Haloferax alexandrinus pws1.</title>
        <authorList>
            <person name="Verma D.K."/>
            <person name="Gopal K."/>
            <person name="Prasad E.S."/>
        </authorList>
    </citation>
    <scope>NUCLEOTIDE SEQUENCE [LARGE SCALE GENOMIC DNA]</scope>
    <source>
        <strain evidence="3">Wsp1</strain>
        <strain evidence="4">wsp1</strain>
    </source>
</reference>
<sequence>MSLLSNLLTPSVPLHELTHAVAAYPWADVDISIDGTDSRVTMDWDDDAPVWAIRVAHLAPTLVGLGIAMLLVVFFGVPSVSGLAGLALHDLGLLVILFVNWVVYAFPSYADRHPFG</sequence>
<dbReference type="EMBL" id="WOWC01000001">
    <property type="protein sequence ID" value="NLV04079.1"/>
    <property type="molecule type" value="Genomic_DNA"/>
</dbReference>
<gene>
    <name evidence="3" type="ORF">G3A49_15735</name>
    <name evidence="2" type="ORF">GOC85_16075</name>
</gene>
<accession>A0A6C0UWE7</accession>
<dbReference type="EMBL" id="CP048738">
    <property type="protein sequence ID" value="QIB79477.1"/>
    <property type="molecule type" value="Genomic_DNA"/>
</dbReference>
<evidence type="ECO:0000313" key="4">
    <source>
        <dbReference type="Proteomes" id="UP000465667"/>
    </source>
</evidence>
<dbReference type="AlphaFoldDB" id="A0A6C0UWE7"/>
<evidence type="ECO:0000256" key="1">
    <source>
        <dbReference type="SAM" id="Phobius"/>
    </source>
</evidence>
<organism evidence="3 4">
    <name type="scientific">Haloferax volcanii</name>
    <name type="common">Halobacterium volcanii</name>
    <dbReference type="NCBI Taxonomy" id="2246"/>
    <lineage>
        <taxon>Archaea</taxon>
        <taxon>Methanobacteriati</taxon>
        <taxon>Methanobacteriota</taxon>
        <taxon>Stenosarchaea group</taxon>
        <taxon>Halobacteria</taxon>
        <taxon>Halobacteriales</taxon>
        <taxon>Haloferacaceae</taxon>
        <taxon>Haloferax</taxon>
    </lineage>
</organism>
<dbReference type="KEGG" id="hale:G3A49_15735"/>
<keyword evidence="1" id="KW-1133">Transmembrane helix</keyword>
<reference evidence="2" key="1">
    <citation type="submission" date="2019-12" db="EMBL/GenBank/DDBJ databases">
        <title>Haloferax alexandrinus strain pws11.</title>
        <authorList>
            <person name="Verma D.K."/>
            <person name="Gopal K."/>
            <person name="Prasad E.S."/>
        </authorList>
    </citation>
    <scope>NUCLEOTIDE SEQUENCE</scope>
    <source>
        <strain evidence="2">Pws11</strain>
    </source>
</reference>
<dbReference type="Proteomes" id="UP000619835">
    <property type="component" value="Unassembled WGS sequence"/>
</dbReference>
<feature type="transmembrane region" description="Helical" evidence="1">
    <location>
        <begin position="51"/>
        <end position="75"/>
    </location>
</feature>
<name>A0A6C0UWE7_HALVO</name>
<keyword evidence="1" id="KW-0472">Membrane</keyword>
<evidence type="ECO:0000313" key="2">
    <source>
        <dbReference type="EMBL" id="NLV04079.1"/>
    </source>
</evidence>
<dbReference type="GeneID" id="44084890"/>